<dbReference type="PANTHER" id="PTHR32226">
    <property type="entry name" value="TELO2-INTERACTING PROTEIN 2"/>
    <property type="match status" value="1"/>
</dbReference>
<evidence type="ECO:0000313" key="3">
    <source>
        <dbReference type="Proteomes" id="UP001216638"/>
    </source>
</evidence>
<comment type="similarity">
    <text evidence="1">Belongs to the TTI2 family.</text>
</comment>
<dbReference type="AlphaFoldDB" id="A0AAF0IN88"/>
<dbReference type="PANTHER" id="PTHR32226:SF2">
    <property type="entry name" value="TELO2-INTERACTING PROTEIN 2"/>
    <property type="match status" value="1"/>
</dbReference>
<dbReference type="InterPro" id="IPR018870">
    <property type="entry name" value="Tti2"/>
</dbReference>
<organism evidence="2 3">
    <name type="scientific">Malassezia brasiliensis</name>
    <dbReference type="NCBI Taxonomy" id="1821822"/>
    <lineage>
        <taxon>Eukaryota</taxon>
        <taxon>Fungi</taxon>
        <taxon>Dikarya</taxon>
        <taxon>Basidiomycota</taxon>
        <taxon>Ustilaginomycotina</taxon>
        <taxon>Malasseziomycetes</taxon>
        <taxon>Malasseziales</taxon>
        <taxon>Malasseziaceae</taxon>
        <taxon>Malassezia</taxon>
    </lineage>
</organism>
<dbReference type="Proteomes" id="UP001216638">
    <property type="component" value="Chromosome 1"/>
</dbReference>
<accession>A0AAF0IN88</accession>
<dbReference type="EMBL" id="CP119951">
    <property type="protein sequence ID" value="WFC93481.1"/>
    <property type="molecule type" value="Genomic_DNA"/>
</dbReference>
<dbReference type="GO" id="GO:0005634">
    <property type="term" value="C:nucleus"/>
    <property type="evidence" value="ECO:0007669"/>
    <property type="project" value="TreeGrafter"/>
</dbReference>
<sequence length="484" mass="50914">MHDASLAWAAVRAAGLSTASIESLADAAIEAARCVPATDIATHALPTDAMLAPGISSVRCAPTATADARAFLADVAADTRIESVVTHVLQTYLRPLFARAAQHSRVQASGRAAHGARPLVWEDERPVWDDGSGAPNVLAWCVHALAHGAPEAWERVWPLVVPPIMVLLDAPGAYPKLLGACVAGEMLLPEAHACVPAELLRRTGLAELLDDALHSAMHHLSDAEVGAVLLSATLQTRYGLVRALYPAVDATSEAFEAYMRLFSDGILAALSYCAPPSASAPALRAPPGTALGSARLQHSLAGVACAWFWNAFLDWAAGWIAHAFEATTSMDTAPQRSMTSVVNEITQQDTVGDEKPVSGVAHDWAEAAHVLLASVLQTLHAVQAMVALAAEVDAAPPAPPALAIPTQLPGLHTYANEVVCASAQCYVSLTSLDVRDDGDALDEISGILQELRTLCATLHTLDPALDETWDALHRWAAVRPLVAT</sequence>
<name>A0AAF0IN88_9BASI</name>
<proteinExistence type="inferred from homology"/>
<keyword evidence="3" id="KW-1185">Reference proteome</keyword>
<evidence type="ECO:0000256" key="1">
    <source>
        <dbReference type="ARBA" id="ARBA00034736"/>
    </source>
</evidence>
<dbReference type="GO" id="GO:0005829">
    <property type="term" value="C:cytosol"/>
    <property type="evidence" value="ECO:0007669"/>
    <property type="project" value="TreeGrafter"/>
</dbReference>
<gene>
    <name evidence="2" type="ORF">MBRA1_000101</name>
</gene>
<reference evidence="2" key="1">
    <citation type="submission" date="2023-03" db="EMBL/GenBank/DDBJ databases">
        <title>Mating type loci evolution in Malassezia.</title>
        <authorList>
            <person name="Coelho M.A."/>
        </authorList>
    </citation>
    <scope>NUCLEOTIDE SEQUENCE</scope>
    <source>
        <strain evidence="2">CBS 14135</strain>
    </source>
</reference>
<dbReference type="Pfam" id="PF10521">
    <property type="entry name" value="Tti2"/>
    <property type="match status" value="1"/>
</dbReference>
<protein>
    <submittedName>
        <fullName evidence="2">Uncharacterized protein</fullName>
    </submittedName>
</protein>
<evidence type="ECO:0000313" key="2">
    <source>
        <dbReference type="EMBL" id="WFC93481.1"/>
    </source>
</evidence>
<dbReference type="GO" id="GO:0110078">
    <property type="term" value="C:TTT Hsp90 cochaperone complex"/>
    <property type="evidence" value="ECO:0007669"/>
    <property type="project" value="InterPro"/>
</dbReference>